<proteinExistence type="predicted"/>
<evidence type="ECO:0000313" key="2">
    <source>
        <dbReference type="EMBL" id="GAA4386431.1"/>
    </source>
</evidence>
<dbReference type="InterPro" id="IPR001387">
    <property type="entry name" value="Cro/C1-type_HTH"/>
</dbReference>
<dbReference type="RefSeq" id="WP_344991673.1">
    <property type="nucleotide sequence ID" value="NZ_BAABFR010000009.1"/>
</dbReference>
<organism evidence="2 3">
    <name type="scientific">Tsukamurella soli</name>
    <dbReference type="NCBI Taxonomy" id="644556"/>
    <lineage>
        <taxon>Bacteria</taxon>
        <taxon>Bacillati</taxon>
        <taxon>Actinomycetota</taxon>
        <taxon>Actinomycetes</taxon>
        <taxon>Mycobacteriales</taxon>
        <taxon>Tsukamurellaceae</taxon>
        <taxon>Tsukamurella</taxon>
    </lineage>
</organism>
<accession>A0ABP8J7L2</accession>
<name>A0ABP8J7L2_9ACTN</name>
<reference evidence="3" key="1">
    <citation type="journal article" date="2019" name="Int. J. Syst. Evol. Microbiol.">
        <title>The Global Catalogue of Microorganisms (GCM) 10K type strain sequencing project: providing services to taxonomists for standard genome sequencing and annotation.</title>
        <authorList>
            <consortium name="The Broad Institute Genomics Platform"/>
            <consortium name="The Broad Institute Genome Sequencing Center for Infectious Disease"/>
            <person name="Wu L."/>
            <person name="Ma J."/>
        </authorList>
    </citation>
    <scope>NUCLEOTIDE SEQUENCE [LARGE SCALE GENOMIC DNA]</scope>
    <source>
        <strain evidence="3">JCM 17688</strain>
    </source>
</reference>
<comment type="caution">
    <text evidence="2">The sequence shown here is derived from an EMBL/GenBank/DDBJ whole genome shotgun (WGS) entry which is preliminary data.</text>
</comment>
<protein>
    <recommendedName>
        <fullName evidence="1">HTH cro/C1-type domain-containing protein</fullName>
    </recommendedName>
</protein>
<dbReference type="CDD" id="cd00093">
    <property type="entry name" value="HTH_XRE"/>
    <property type="match status" value="1"/>
</dbReference>
<keyword evidence="3" id="KW-1185">Reference proteome</keyword>
<dbReference type="InterPro" id="IPR010982">
    <property type="entry name" value="Lambda_DNA-bd_dom_sf"/>
</dbReference>
<evidence type="ECO:0000313" key="3">
    <source>
        <dbReference type="Proteomes" id="UP001500635"/>
    </source>
</evidence>
<dbReference type="Proteomes" id="UP001500635">
    <property type="component" value="Unassembled WGS sequence"/>
</dbReference>
<dbReference type="SUPFAM" id="SSF47413">
    <property type="entry name" value="lambda repressor-like DNA-binding domains"/>
    <property type="match status" value="1"/>
</dbReference>
<feature type="domain" description="HTH cro/C1-type" evidence="1">
    <location>
        <begin position="13"/>
        <end position="68"/>
    </location>
</feature>
<gene>
    <name evidence="2" type="ORF">GCM10023147_09700</name>
</gene>
<sequence length="170" mass="18289">MNQTFADALLTGRQAAKLSQRELAERVTALGVKMDSSTLHRMEHGQREPKLSEALALSRLLHFDLSELATGLDATEALTELLTSDAIRAIAALVDVGVATRVLWDATYPSLPDDDERKRKAVEVTAAGVQGAVETGRVEMTTDEWEDYRRGLGVLTIVTEGAGDGSPTAP</sequence>
<dbReference type="Pfam" id="PF13560">
    <property type="entry name" value="HTH_31"/>
    <property type="match status" value="1"/>
</dbReference>
<dbReference type="Gene3D" id="1.10.260.40">
    <property type="entry name" value="lambda repressor-like DNA-binding domains"/>
    <property type="match status" value="1"/>
</dbReference>
<dbReference type="EMBL" id="BAABFR010000009">
    <property type="protein sequence ID" value="GAA4386431.1"/>
    <property type="molecule type" value="Genomic_DNA"/>
</dbReference>
<dbReference type="PROSITE" id="PS50943">
    <property type="entry name" value="HTH_CROC1"/>
    <property type="match status" value="1"/>
</dbReference>
<evidence type="ECO:0000259" key="1">
    <source>
        <dbReference type="PROSITE" id="PS50943"/>
    </source>
</evidence>
<dbReference type="SMART" id="SM00530">
    <property type="entry name" value="HTH_XRE"/>
    <property type="match status" value="1"/>
</dbReference>